<sequence>MENNYDWKFFRAGGFDQVRLDTGADLTALDKLDQKLWVALACPTQGLEFDSKTLTLIDTDKDGRIRVPEIIAAVKWTCSLLKNPGDLLSASASLPLNAINDANLEGSQLLSSAKQILTNLGKKESEGITVEDTADTVKIFAQTQFNGDGIIPADAAEDPIVKGVISDIITCFGAENDRSGKPGVNQVKVDQFFAEAQAYSDWWQVSETEPAIASLGEATTAAAAAMRVVKVKVDDYFARCRLAAFDARAIAALNREEKEYLAIAAKDLTITASEVANFPLARIEAGKPLALSEAVNPAWATLLGKFQSDAVKPIIGDQTSITEADWAVITGKLAAYETWFSTKAGVGVEKLGLKRVRQILGTKGKEDISALIAKDKALEPESNAIAAVDKLVRYHRDLFKLLNNFVSFRDFYHRNERAVFQAGRLYLDQRSCDLCLTVEDPGKHALMAGLAGTYLAYCDLVRKATGEKKQIVAAFTDGDSDNLMVGRNGIFYDRKGNDWDATITKIIDNPISIRQAFWAPYKKLVRLIEEQVAKRAATADAAVNAELSKIAQQTVEVDKPKPVEIAKPATLPAAQKIDAGTLAAVSIVLTGIFGALGGIFGTIFGLPWWQIPLAFLSLILAISLPSVVMAYLKLRRRNLGPILDANGWAVNARAKINVPFGRSLTQVASTPLGAQRDLIDPFADKKTAQKWLLVILILAALGTAGYFAWKYSRPAEVKTLEPGTNAVGAADKKLSGNAGSNLPPVSLTK</sequence>
<accession>B9XG54</accession>
<evidence type="ECO:0000313" key="3">
    <source>
        <dbReference type="EMBL" id="EEF61216.1"/>
    </source>
</evidence>
<evidence type="ECO:0008006" key="5">
    <source>
        <dbReference type="Google" id="ProtNLM"/>
    </source>
</evidence>
<evidence type="ECO:0000256" key="2">
    <source>
        <dbReference type="SAM" id="Phobius"/>
    </source>
</evidence>
<keyword evidence="2" id="KW-0812">Transmembrane</keyword>
<gene>
    <name evidence="3" type="ORF">Cflav_PD3933</name>
</gene>
<feature type="transmembrane region" description="Helical" evidence="2">
    <location>
        <begin position="691"/>
        <end position="709"/>
    </location>
</feature>
<comment type="caution">
    <text evidence="3">The sequence shown here is derived from an EMBL/GenBank/DDBJ whole genome shotgun (WGS) entry which is preliminary data.</text>
</comment>
<reference evidence="3 4" key="1">
    <citation type="journal article" date="2011" name="J. Bacteriol.">
        <title>Genome sequence of 'Pedosphaera parvula' Ellin514, an aerobic Verrucomicrobial isolate from pasture soil.</title>
        <authorList>
            <person name="Kant R."/>
            <person name="van Passel M.W."/>
            <person name="Sangwan P."/>
            <person name="Palva A."/>
            <person name="Lucas S."/>
            <person name="Copeland A."/>
            <person name="Lapidus A."/>
            <person name="Glavina Del Rio T."/>
            <person name="Dalin E."/>
            <person name="Tice H."/>
            <person name="Bruce D."/>
            <person name="Goodwin L."/>
            <person name="Pitluck S."/>
            <person name="Chertkov O."/>
            <person name="Larimer F.W."/>
            <person name="Land M.L."/>
            <person name="Hauser L."/>
            <person name="Brettin T.S."/>
            <person name="Detter J.C."/>
            <person name="Han S."/>
            <person name="de Vos W.M."/>
            <person name="Janssen P.H."/>
            <person name="Smidt H."/>
        </authorList>
    </citation>
    <scope>NUCLEOTIDE SEQUENCE [LARGE SCALE GENOMIC DNA]</scope>
    <source>
        <strain evidence="3 4">Ellin514</strain>
    </source>
</reference>
<protein>
    <recommendedName>
        <fullName evidence="5">EF-hand domain-containing protein</fullName>
    </recommendedName>
</protein>
<organism evidence="3 4">
    <name type="scientific">Pedosphaera parvula (strain Ellin514)</name>
    <dbReference type="NCBI Taxonomy" id="320771"/>
    <lineage>
        <taxon>Bacteria</taxon>
        <taxon>Pseudomonadati</taxon>
        <taxon>Verrucomicrobiota</taxon>
        <taxon>Pedosphaerae</taxon>
        <taxon>Pedosphaerales</taxon>
        <taxon>Pedosphaeraceae</taxon>
        <taxon>Pedosphaera</taxon>
    </lineage>
</organism>
<feature type="region of interest" description="Disordered" evidence="1">
    <location>
        <begin position="730"/>
        <end position="749"/>
    </location>
</feature>
<proteinExistence type="predicted"/>
<dbReference type="RefSeq" id="WP_007414800.1">
    <property type="nucleotide sequence ID" value="NZ_ABOX02000011.1"/>
</dbReference>
<keyword evidence="2" id="KW-1133">Transmembrane helix</keyword>
<dbReference type="STRING" id="320771.Cflav_PD3933"/>
<keyword evidence="4" id="KW-1185">Reference proteome</keyword>
<feature type="transmembrane region" description="Helical" evidence="2">
    <location>
        <begin position="611"/>
        <end position="632"/>
    </location>
</feature>
<feature type="transmembrane region" description="Helical" evidence="2">
    <location>
        <begin position="582"/>
        <end position="605"/>
    </location>
</feature>
<evidence type="ECO:0000256" key="1">
    <source>
        <dbReference type="SAM" id="MobiDB-lite"/>
    </source>
</evidence>
<evidence type="ECO:0000313" key="4">
    <source>
        <dbReference type="Proteomes" id="UP000003688"/>
    </source>
</evidence>
<name>B9XG54_PEDPL</name>
<keyword evidence="2" id="KW-0472">Membrane</keyword>
<dbReference type="EMBL" id="ABOX02000011">
    <property type="protein sequence ID" value="EEF61216.1"/>
    <property type="molecule type" value="Genomic_DNA"/>
</dbReference>
<dbReference type="Proteomes" id="UP000003688">
    <property type="component" value="Unassembled WGS sequence"/>
</dbReference>
<dbReference type="AlphaFoldDB" id="B9XG54"/>